<dbReference type="Pfam" id="PF01648">
    <property type="entry name" value="ACPS"/>
    <property type="match status" value="1"/>
</dbReference>
<protein>
    <submittedName>
        <fullName evidence="5">4'-phosphopantetheinyl transferase superfamily protein</fullName>
    </submittedName>
</protein>
<keyword evidence="6" id="KW-1185">Reference proteome</keyword>
<evidence type="ECO:0000256" key="2">
    <source>
        <dbReference type="ARBA" id="ARBA00022679"/>
    </source>
</evidence>
<dbReference type="InterPro" id="IPR050559">
    <property type="entry name" value="P-Pant_transferase_sf"/>
</dbReference>
<evidence type="ECO:0000313" key="5">
    <source>
        <dbReference type="EMBL" id="MBW8290129.1"/>
    </source>
</evidence>
<dbReference type="InterPro" id="IPR055066">
    <property type="entry name" value="AASDHPPT_N"/>
</dbReference>
<dbReference type="SUPFAM" id="SSF56214">
    <property type="entry name" value="4'-phosphopantetheinyl transferase"/>
    <property type="match status" value="2"/>
</dbReference>
<dbReference type="PANTHER" id="PTHR12215:SF10">
    <property type="entry name" value="L-AMINOADIPATE-SEMIALDEHYDE DEHYDROGENASE-PHOSPHOPANTETHEINYL TRANSFERASE"/>
    <property type="match status" value="1"/>
</dbReference>
<dbReference type="RefSeq" id="WP_052257950.1">
    <property type="nucleotide sequence ID" value="NZ_CP142381.1"/>
</dbReference>
<dbReference type="InterPro" id="IPR037143">
    <property type="entry name" value="4-PPantetheinyl_Trfase_dom_sf"/>
</dbReference>
<gene>
    <name evidence="5" type="ORF">KIF53_21025</name>
</gene>
<comment type="caution">
    <text evidence="5">The sequence shown here is derived from an EMBL/GenBank/DDBJ whole genome shotgun (WGS) entry which is preliminary data.</text>
</comment>
<comment type="similarity">
    <text evidence="1">Belongs to the P-Pant transferase superfamily. Gsp/Sfp/HetI/AcpT family.</text>
</comment>
<organism evidence="5 6">
    <name type="scientific">Chromobacterium subtsugae</name>
    <dbReference type="NCBI Taxonomy" id="251747"/>
    <lineage>
        <taxon>Bacteria</taxon>
        <taxon>Pseudomonadati</taxon>
        <taxon>Pseudomonadota</taxon>
        <taxon>Betaproteobacteria</taxon>
        <taxon>Neisseriales</taxon>
        <taxon>Chromobacteriaceae</taxon>
        <taxon>Chromobacterium</taxon>
    </lineage>
</organism>
<dbReference type="Pfam" id="PF22624">
    <property type="entry name" value="AASDHPPT_N"/>
    <property type="match status" value="1"/>
</dbReference>
<name>A0ABS7FJA0_9NEIS</name>
<reference evidence="5 6" key="1">
    <citation type="submission" date="2021-05" db="EMBL/GenBank/DDBJ databases">
        <title>Draft Whole Genome Sequencing Of Biosensor Chromobacterium violaceum Strain CV026 Reveals A Regulatory RNA In Chromobacterium violaceum Phenotype Regulatory Network.</title>
        <authorList>
            <person name="Hong K.W."/>
            <person name="Chan K.G."/>
            <person name="Chang C.-Y."/>
        </authorList>
    </citation>
    <scope>NUCLEOTIDE SEQUENCE [LARGE SCALE GENOMIC DNA]</scope>
    <source>
        <strain evidence="5 6">ATCC 31532</strain>
    </source>
</reference>
<feature type="domain" description="4'-phosphopantetheinyl transferase" evidence="3">
    <location>
        <begin position="112"/>
        <end position="213"/>
    </location>
</feature>
<keyword evidence="2 5" id="KW-0808">Transferase</keyword>
<evidence type="ECO:0000256" key="1">
    <source>
        <dbReference type="ARBA" id="ARBA00010990"/>
    </source>
</evidence>
<evidence type="ECO:0000259" key="3">
    <source>
        <dbReference type="Pfam" id="PF01648"/>
    </source>
</evidence>
<dbReference type="GO" id="GO:0016740">
    <property type="term" value="F:transferase activity"/>
    <property type="evidence" value="ECO:0007669"/>
    <property type="project" value="UniProtKB-KW"/>
</dbReference>
<evidence type="ECO:0000259" key="4">
    <source>
        <dbReference type="Pfam" id="PF22624"/>
    </source>
</evidence>
<accession>A0ABS7FJA0</accession>
<dbReference type="GeneID" id="89685645"/>
<sequence length="236" mass="25026">MSALRQALASPGAAIDVIAIPLDGPPCPDALSPDERLRAARFIRPRDGARYAAAHNALRQLLAAALGADPAALDFAAESAGKPWLPAYPELGFNLSHSGDAALVALARGARLGVDLEQAQRDGRELDWQGIAESYFSAGERLALGDADDGARRFLRMWTAKEAVLKAMGSGLSGLADVEIALDEAGRPRLVSAHGDSWRLHALETEDGHAAALAHDGAPRPLRLWRAQDFTLSFPT</sequence>
<dbReference type="InterPro" id="IPR008278">
    <property type="entry name" value="4-PPantetheinyl_Trfase_dom"/>
</dbReference>
<feature type="domain" description="4'-phosphopantetheinyl transferase N-terminal" evidence="4">
    <location>
        <begin position="30"/>
        <end position="105"/>
    </location>
</feature>
<proteinExistence type="inferred from homology"/>
<dbReference type="Proteomes" id="UP000711178">
    <property type="component" value="Unassembled WGS sequence"/>
</dbReference>
<evidence type="ECO:0000313" key="6">
    <source>
        <dbReference type="Proteomes" id="UP000711178"/>
    </source>
</evidence>
<dbReference type="Gene3D" id="3.90.470.20">
    <property type="entry name" value="4'-phosphopantetheinyl transferase domain"/>
    <property type="match status" value="2"/>
</dbReference>
<dbReference type="PANTHER" id="PTHR12215">
    <property type="entry name" value="PHOSPHOPANTETHEINE TRANSFERASE"/>
    <property type="match status" value="1"/>
</dbReference>
<dbReference type="EMBL" id="JAHDTB010000034">
    <property type="protein sequence ID" value="MBW8290129.1"/>
    <property type="molecule type" value="Genomic_DNA"/>
</dbReference>